<gene>
    <name evidence="1" type="ORF">ACFPK2_00535</name>
</gene>
<accession>A0ABW0EVZ9</accession>
<keyword evidence="2" id="KW-1185">Reference proteome</keyword>
<reference evidence="2" key="1">
    <citation type="journal article" date="2019" name="Int. J. Syst. Evol. Microbiol.">
        <title>The Global Catalogue of Microorganisms (GCM) 10K type strain sequencing project: providing services to taxonomists for standard genome sequencing and annotation.</title>
        <authorList>
            <consortium name="The Broad Institute Genomics Platform"/>
            <consortium name="The Broad Institute Genome Sequencing Center for Infectious Disease"/>
            <person name="Wu L."/>
            <person name="Ma J."/>
        </authorList>
    </citation>
    <scope>NUCLEOTIDE SEQUENCE [LARGE SCALE GENOMIC DNA]</scope>
    <source>
        <strain evidence="2">CGMCC 1.15643</strain>
    </source>
</reference>
<comment type="caution">
    <text evidence="1">The sequence shown here is derived from an EMBL/GenBank/DDBJ whole genome shotgun (WGS) entry which is preliminary data.</text>
</comment>
<evidence type="ECO:0000313" key="2">
    <source>
        <dbReference type="Proteomes" id="UP001595976"/>
    </source>
</evidence>
<dbReference type="EMBL" id="JBHSLI010000001">
    <property type="protein sequence ID" value="MFC5291473.1"/>
    <property type="molecule type" value="Genomic_DNA"/>
</dbReference>
<evidence type="ECO:0000313" key="1">
    <source>
        <dbReference type="EMBL" id="MFC5291473.1"/>
    </source>
</evidence>
<name>A0ABW0EVZ9_9HYPH</name>
<protein>
    <submittedName>
        <fullName evidence="1">Uncharacterized protein</fullName>
    </submittedName>
</protein>
<dbReference type="Proteomes" id="UP001595976">
    <property type="component" value="Unassembled WGS sequence"/>
</dbReference>
<proteinExistence type="predicted"/>
<sequence>MILREPLNIVVEVEDRELPRRHRESIPVAQCAALTIGFAAFDAAVERHPRDRVRLRQGIMVIRDTHRDELEDFPGR</sequence>
<organism evidence="1 2">
    <name type="scientific">Bosea minatitlanensis</name>
    <dbReference type="NCBI Taxonomy" id="128782"/>
    <lineage>
        <taxon>Bacteria</taxon>
        <taxon>Pseudomonadati</taxon>
        <taxon>Pseudomonadota</taxon>
        <taxon>Alphaproteobacteria</taxon>
        <taxon>Hyphomicrobiales</taxon>
        <taxon>Boseaceae</taxon>
        <taxon>Bosea</taxon>
    </lineage>
</organism>
<dbReference type="RefSeq" id="WP_260349720.1">
    <property type="nucleotide sequence ID" value="NZ_JAOAOS010000026.1"/>
</dbReference>